<accession>A0A0H3D946</accession>
<evidence type="ECO:0000313" key="6">
    <source>
        <dbReference type="Proteomes" id="UP000000328"/>
    </source>
</evidence>
<dbReference type="eggNOG" id="COG2169">
    <property type="taxonomic scope" value="Bacteria"/>
</dbReference>
<dbReference type="PANTHER" id="PTHR43280">
    <property type="entry name" value="ARAC-FAMILY TRANSCRIPTIONAL REGULATOR"/>
    <property type="match status" value="1"/>
</dbReference>
<dbReference type="AlphaFoldDB" id="A0A0H3D946"/>
<dbReference type="RefSeq" id="WP_013227588.1">
    <property type="nucleotide sequence ID" value="NC_014318.1"/>
</dbReference>
<dbReference type="Pfam" id="PF12833">
    <property type="entry name" value="HTH_18"/>
    <property type="match status" value="1"/>
</dbReference>
<organism evidence="5 6">
    <name type="scientific">Amycolatopsis mediterranei (strain U-32)</name>
    <dbReference type="NCBI Taxonomy" id="749927"/>
    <lineage>
        <taxon>Bacteria</taxon>
        <taxon>Bacillati</taxon>
        <taxon>Actinomycetota</taxon>
        <taxon>Actinomycetes</taxon>
        <taxon>Pseudonocardiales</taxon>
        <taxon>Pseudonocardiaceae</taxon>
        <taxon>Amycolatopsis</taxon>
    </lineage>
</organism>
<dbReference type="SUPFAM" id="SSF46689">
    <property type="entry name" value="Homeodomain-like"/>
    <property type="match status" value="1"/>
</dbReference>
<keyword evidence="1" id="KW-0805">Transcription regulation</keyword>
<feature type="domain" description="HTH araC/xylS-type" evidence="4">
    <location>
        <begin position="179"/>
        <end position="281"/>
    </location>
</feature>
<proteinExistence type="predicted"/>
<reference evidence="5 6" key="1">
    <citation type="journal article" date="2010" name="Cell Res.">
        <title>Complete genome sequence of the rifamycin SV-producing Amycolatopsis mediterranei U32 revealed its genetic characteristics in phylogeny and metabolism.</title>
        <authorList>
            <person name="Zhao W."/>
            <person name="Zhong Y."/>
            <person name="Yuan H."/>
            <person name="Wang J."/>
            <person name="Zheng H."/>
            <person name="Wang Y."/>
            <person name="Cen X."/>
            <person name="Xu F."/>
            <person name="Bai J."/>
            <person name="Han X."/>
            <person name="Lu G."/>
            <person name="Zhu Y."/>
            <person name="Shao Z."/>
            <person name="Yan H."/>
            <person name="Li C."/>
            <person name="Peng N."/>
            <person name="Zhang Z."/>
            <person name="Zhang Y."/>
            <person name="Lin W."/>
            <person name="Fan Y."/>
            <person name="Qin Z."/>
            <person name="Hu Y."/>
            <person name="Zhu B."/>
            <person name="Wang S."/>
            <person name="Ding X."/>
            <person name="Zhao G.P."/>
        </authorList>
    </citation>
    <scope>NUCLEOTIDE SEQUENCE [LARGE SCALE GENOMIC DNA]</scope>
    <source>
        <strain evidence="6">U-32</strain>
    </source>
</reference>
<evidence type="ECO:0000256" key="1">
    <source>
        <dbReference type="ARBA" id="ARBA00023015"/>
    </source>
</evidence>
<dbReference type="InterPro" id="IPR018060">
    <property type="entry name" value="HTH_AraC"/>
</dbReference>
<evidence type="ECO:0000256" key="3">
    <source>
        <dbReference type="ARBA" id="ARBA00023163"/>
    </source>
</evidence>
<dbReference type="PROSITE" id="PS01124">
    <property type="entry name" value="HTH_ARAC_FAMILY_2"/>
    <property type="match status" value="1"/>
</dbReference>
<dbReference type="PRINTS" id="PR00032">
    <property type="entry name" value="HTHARAC"/>
</dbReference>
<dbReference type="Proteomes" id="UP000000328">
    <property type="component" value="Chromosome"/>
</dbReference>
<dbReference type="OrthoDB" id="9799345at2"/>
<gene>
    <name evidence="5" type="ordered locus">AMED_5781</name>
</gene>
<dbReference type="GO" id="GO:0003700">
    <property type="term" value="F:DNA-binding transcription factor activity"/>
    <property type="evidence" value="ECO:0007669"/>
    <property type="project" value="InterPro"/>
</dbReference>
<sequence>MGQSIRPVRYEPPPGVTGEIELTSLARMRARSGPHEFVAPQRLGFDLLIEIEAGHTVHTVDFTGHPLAPGDLLWVRSGQVQQWGAIDHIEGPVFLFTPSAIDIGTWELIRSAGVATPNHWAAATVAGTPAAAALATALVTAAAPDASLRDAALARALAAALLLLVMAVPEGSGRRPPTHEAFVWFRDELENSFRTRHKVADYAARLGYSTRTLNRLARENTGLSAKQLVDERIVLEAKRQLAHGRNPVARIAEDLGFDDPSNFSKYFQHRTGTTPAAFRDRVRLDANHR</sequence>
<dbReference type="SMART" id="SM00342">
    <property type="entry name" value="HTH_ARAC"/>
    <property type="match status" value="1"/>
</dbReference>
<dbReference type="InterPro" id="IPR037923">
    <property type="entry name" value="HTH-like"/>
</dbReference>
<dbReference type="PATRIC" id="fig|749927.5.peg.6005"/>
<name>A0A0H3D946_AMYMU</name>
<keyword evidence="2" id="KW-0238">DNA-binding</keyword>
<dbReference type="PANTHER" id="PTHR43280:SF32">
    <property type="entry name" value="TRANSCRIPTIONAL REGULATORY PROTEIN"/>
    <property type="match status" value="1"/>
</dbReference>
<evidence type="ECO:0000313" key="5">
    <source>
        <dbReference type="EMBL" id="ADJ47530.1"/>
    </source>
</evidence>
<protein>
    <submittedName>
        <fullName evidence="5">AraC family transcriptional regulator</fullName>
    </submittedName>
</protein>
<dbReference type="GO" id="GO:0043565">
    <property type="term" value="F:sequence-specific DNA binding"/>
    <property type="evidence" value="ECO:0007669"/>
    <property type="project" value="InterPro"/>
</dbReference>
<dbReference type="EMBL" id="CP002000">
    <property type="protein sequence ID" value="ADJ47530.1"/>
    <property type="molecule type" value="Genomic_DNA"/>
</dbReference>
<evidence type="ECO:0000259" key="4">
    <source>
        <dbReference type="PROSITE" id="PS01124"/>
    </source>
</evidence>
<dbReference type="Gene3D" id="1.10.10.60">
    <property type="entry name" value="Homeodomain-like"/>
    <property type="match status" value="1"/>
</dbReference>
<dbReference type="InterPro" id="IPR009057">
    <property type="entry name" value="Homeodomain-like_sf"/>
</dbReference>
<dbReference type="KEGG" id="amd:AMED_5781"/>
<dbReference type="HOGENOM" id="CLU_000445_88_2_11"/>
<dbReference type="InterPro" id="IPR020449">
    <property type="entry name" value="Tscrpt_reg_AraC-type_HTH"/>
</dbReference>
<dbReference type="GeneID" id="92873453"/>
<dbReference type="SUPFAM" id="SSF51215">
    <property type="entry name" value="Regulatory protein AraC"/>
    <property type="match status" value="1"/>
</dbReference>
<evidence type="ECO:0000256" key="2">
    <source>
        <dbReference type="ARBA" id="ARBA00023125"/>
    </source>
</evidence>
<keyword evidence="3" id="KW-0804">Transcription</keyword>